<sequence>MAKRYIEEMWMMRFPSCPRSYTSIAMRYTSGFVSGHKVWIVRETGEEKASPSSIVEKTPCRLIGERSEAAIRR</sequence>
<name>W2TQU8_NECAM</name>
<proteinExistence type="predicted"/>
<dbReference type="EMBL" id="KI658196">
    <property type="protein sequence ID" value="ETN83496.1"/>
    <property type="molecule type" value="Genomic_DNA"/>
</dbReference>
<dbReference type="Proteomes" id="UP000053676">
    <property type="component" value="Unassembled WGS sequence"/>
</dbReference>
<evidence type="ECO:0000313" key="1">
    <source>
        <dbReference type="EMBL" id="ETN83496.1"/>
    </source>
</evidence>
<gene>
    <name evidence="1" type="ORF">NECAME_01803</name>
</gene>
<dbReference type="AlphaFoldDB" id="W2TQU8"/>
<dbReference type="KEGG" id="nai:NECAME_01803"/>
<reference evidence="2" key="1">
    <citation type="journal article" date="2014" name="Nat. Genet.">
        <title>Genome of the human hookworm Necator americanus.</title>
        <authorList>
            <person name="Tang Y.T."/>
            <person name="Gao X."/>
            <person name="Rosa B.A."/>
            <person name="Abubucker S."/>
            <person name="Hallsworth-Pepin K."/>
            <person name="Martin J."/>
            <person name="Tyagi R."/>
            <person name="Heizer E."/>
            <person name="Zhang X."/>
            <person name="Bhonagiri-Palsikar V."/>
            <person name="Minx P."/>
            <person name="Warren W.C."/>
            <person name="Wang Q."/>
            <person name="Zhan B."/>
            <person name="Hotez P.J."/>
            <person name="Sternberg P.W."/>
            <person name="Dougall A."/>
            <person name="Gaze S.T."/>
            <person name="Mulvenna J."/>
            <person name="Sotillo J."/>
            <person name="Ranganathan S."/>
            <person name="Rabelo E.M."/>
            <person name="Wilson R.K."/>
            <person name="Felgner P.L."/>
            <person name="Bethony J."/>
            <person name="Hawdon J.M."/>
            <person name="Gasser R.B."/>
            <person name="Loukas A."/>
            <person name="Mitreva M."/>
        </authorList>
    </citation>
    <scope>NUCLEOTIDE SEQUENCE [LARGE SCALE GENOMIC DNA]</scope>
</reference>
<evidence type="ECO:0000313" key="2">
    <source>
        <dbReference type="Proteomes" id="UP000053676"/>
    </source>
</evidence>
<organism evidence="1 2">
    <name type="scientific">Necator americanus</name>
    <name type="common">Human hookworm</name>
    <dbReference type="NCBI Taxonomy" id="51031"/>
    <lineage>
        <taxon>Eukaryota</taxon>
        <taxon>Metazoa</taxon>
        <taxon>Ecdysozoa</taxon>
        <taxon>Nematoda</taxon>
        <taxon>Chromadorea</taxon>
        <taxon>Rhabditida</taxon>
        <taxon>Rhabditina</taxon>
        <taxon>Rhabditomorpha</taxon>
        <taxon>Strongyloidea</taxon>
        <taxon>Ancylostomatidae</taxon>
        <taxon>Bunostominae</taxon>
        <taxon>Necator</taxon>
    </lineage>
</organism>
<protein>
    <submittedName>
        <fullName evidence="1">Uncharacterized protein</fullName>
    </submittedName>
</protein>
<keyword evidence="2" id="KW-1185">Reference proteome</keyword>
<accession>W2TQU8</accession>